<gene>
    <name evidence="2" type="ORF">SAMN05443507_1483</name>
</gene>
<dbReference type="InterPro" id="IPR000160">
    <property type="entry name" value="GGDEF_dom"/>
</dbReference>
<sequence>MAEGKKEPVYALSLEAVQLQMKIMQGIVTGESPQKVLSLVLQGLHIRFPESMAAIWAEERRDHKRKLMLLATYRLSIDMSAWELHFSDEPSLSSPTDPMLMVFQEQCRDLGIDSVYGFPILNTKGHRVGWMGMAFHPSRTLTDAERPFIWPYVQIAGLVIEKEQLDRENDFLVHYDYLTEIPNRRFFHELLTKEMERSREEHTPLSLAILDLDNFKEINDTYGHLAGDFVLKTVAQRLQKKIGSEFGVARLGGDEFACLFPGFHKEEAFQTMLDLYKVLEEPVTWKEHTLSILASIGIASSPEDSIEEETLLRLADASLYQAKKSEHVRIQTYVSEKINVEI</sequence>
<dbReference type="PANTHER" id="PTHR46663:SF2">
    <property type="entry name" value="GGDEF DOMAIN-CONTAINING PROTEIN"/>
    <property type="match status" value="1"/>
</dbReference>
<dbReference type="OrthoDB" id="9759607at2"/>
<dbReference type="InterPro" id="IPR029787">
    <property type="entry name" value="Nucleotide_cyclase"/>
</dbReference>
<dbReference type="PANTHER" id="PTHR46663">
    <property type="entry name" value="DIGUANYLATE CYCLASE DGCT-RELATED"/>
    <property type="match status" value="1"/>
</dbReference>
<dbReference type="CDD" id="cd01949">
    <property type="entry name" value="GGDEF"/>
    <property type="match status" value="1"/>
</dbReference>
<dbReference type="Gene3D" id="3.30.70.270">
    <property type="match status" value="1"/>
</dbReference>
<feature type="domain" description="GGDEF" evidence="1">
    <location>
        <begin position="203"/>
        <end position="337"/>
    </location>
</feature>
<dbReference type="SMART" id="SM00267">
    <property type="entry name" value="GGDEF"/>
    <property type="match status" value="1"/>
</dbReference>
<dbReference type="Proteomes" id="UP000184016">
    <property type="component" value="Unassembled WGS sequence"/>
</dbReference>
<dbReference type="NCBIfam" id="TIGR00254">
    <property type="entry name" value="GGDEF"/>
    <property type="match status" value="1"/>
</dbReference>
<organism evidence="2 3">
    <name type="scientific">Alicyclobacillus tolerans</name>
    <dbReference type="NCBI Taxonomy" id="90970"/>
    <lineage>
        <taxon>Bacteria</taxon>
        <taxon>Bacillati</taxon>
        <taxon>Bacillota</taxon>
        <taxon>Bacilli</taxon>
        <taxon>Bacillales</taxon>
        <taxon>Alicyclobacillaceae</taxon>
        <taxon>Alicyclobacillus</taxon>
    </lineage>
</organism>
<accession>A0A1M6YBN8</accession>
<dbReference type="SUPFAM" id="SSF55073">
    <property type="entry name" value="Nucleotide cyclase"/>
    <property type="match status" value="1"/>
</dbReference>
<evidence type="ECO:0000313" key="3">
    <source>
        <dbReference type="Proteomes" id="UP000184016"/>
    </source>
</evidence>
<dbReference type="SUPFAM" id="SSF55781">
    <property type="entry name" value="GAF domain-like"/>
    <property type="match status" value="1"/>
</dbReference>
<dbReference type="RefSeq" id="WP_072875430.1">
    <property type="nucleotide sequence ID" value="NZ_FRAF01000048.1"/>
</dbReference>
<protein>
    <submittedName>
        <fullName evidence="2">Diguanylate cyclase (GGDEF) domain-containing protein</fullName>
    </submittedName>
</protein>
<dbReference type="FunFam" id="3.30.70.270:FF:000001">
    <property type="entry name" value="Diguanylate cyclase domain protein"/>
    <property type="match status" value="1"/>
</dbReference>
<reference evidence="3" key="1">
    <citation type="submission" date="2016-11" db="EMBL/GenBank/DDBJ databases">
        <authorList>
            <person name="Varghese N."/>
            <person name="Submissions S."/>
        </authorList>
    </citation>
    <scope>NUCLEOTIDE SEQUENCE [LARGE SCALE GENOMIC DNA]</scope>
    <source>
        <strain evidence="3">USBA-503</strain>
    </source>
</reference>
<dbReference type="InterPro" id="IPR043128">
    <property type="entry name" value="Rev_trsase/Diguanyl_cyclase"/>
</dbReference>
<proteinExistence type="predicted"/>
<name>A0A1M6YBN8_9BACL</name>
<dbReference type="STRING" id="1830138.SAMN05443507_1483"/>
<evidence type="ECO:0000259" key="1">
    <source>
        <dbReference type="PROSITE" id="PS50887"/>
    </source>
</evidence>
<dbReference type="AlphaFoldDB" id="A0A1M6YBN8"/>
<dbReference type="Pfam" id="PF00990">
    <property type="entry name" value="GGDEF"/>
    <property type="match status" value="1"/>
</dbReference>
<dbReference type="PROSITE" id="PS50887">
    <property type="entry name" value="GGDEF"/>
    <property type="match status" value="1"/>
</dbReference>
<keyword evidence="3" id="KW-1185">Reference proteome</keyword>
<dbReference type="EMBL" id="FRAF01000048">
    <property type="protein sequence ID" value="SHL15727.1"/>
    <property type="molecule type" value="Genomic_DNA"/>
</dbReference>
<evidence type="ECO:0000313" key="2">
    <source>
        <dbReference type="EMBL" id="SHL15727.1"/>
    </source>
</evidence>
<dbReference type="InterPro" id="IPR052163">
    <property type="entry name" value="DGC-Regulatory_Protein"/>
</dbReference>